<dbReference type="PANTHER" id="PTHR10687">
    <property type="entry name" value="SECRETORY CARRIER-ASSOCIATED MEMBRANE PROTEIN SCAMP"/>
    <property type="match status" value="1"/>
</dbReference>
<dbReference type="OrthoDB" id="242866at2759"/>
<evidence type="ECO:0000256" key="8">
    <source>
        <dbReference type="SAM" id="MobiDB-lite"/>
    </source>
</evidence>
<keyword evidence="10" id="KW-1185">Reference proteome</keyword>
<comment type="similarity">
    <text evidence="2 7">Belongs to the SCAMP family.</text>
</comment>
<keyword evidence="7" id="KW-0813">Transport</keyword>
<evidence type="ECO:0000256" key="5">
    <source>
        <dbReference type="ARBA" id="ARBA00023136"/>
    </source>
</evidence>
<feature type="transmembrane region" description="Helical" evidence="7">
    <location>
        <begin position="110"/>
        <end position="133"/>
    </location>
</feature>
<gene>
    <name evidence="9" type="ORF">CJ030_MR0G011026</name>
</gene>
<comment type="subcellular location">
    <subcellularLocation>
        <location evidence="7">Cell membrane</location>
        <topology evidence="7">Multi-pass membrane protein</topology>
    </subcellularLocation>
    <subcellularLocation>
        <location evidence="7">Cytoplasmic vesicle</location>
        <location evidence="7">Secretory vesicle membrane</location>
        <topology evidence="7">Multi-pass membrane protein</topology>
    </subcellularLocation>
</comment>
<dbReference type="Proteomes" id="UP000516437">
    <property type="component" value="Unassembled WGS sequence"/>
</dbReference>
<name>A0A6A1UJ94_9ROSI</name>
<reference evidence="9 10" key="1">
    <citation type="journal article" date="2019" name="Plant Biotechnol. J.">
        <title>The red bayberry genome and genetic basis of sex determination.</title>
        <authorList>
            <person name="Jia H.M."/>
            <person name="Jia H.J."/>
            <person name="Cai Q.L."/>
            <person name="Wang Y."/>
            <person name="Zhao H.B."/>
            <person name="Yang W.F."/>
            <person name="Wang G.Y."/>
            <person name="Li Y.H."/>
            <person name="Zhan D.L."/>
            <person name="Shen Y.T."/>
            <person name="Niu Q.F."/>
            <person name="Chang L."/>
            <person name="Qiu J."/>
            <person name="Zhao L."/>
            <person name="Xie H.B."/>
            <person name="Fu W.Y."/>
            <person name="Jin J."/>
            <person name="Li X.W."/>
            <person name="Jiao Y."/>
            <person name="Zhou C.C."/>
            <person name="Tu T."/>
            <person name="Chai C.Y."/>
            <person name="Gao J.L."/>
            <person name="Fan L.J."/>
            <person name="van de Weg E."/>
            <person name="Wang J.Y."/>
            <person name="Gao Z.S."/>
        </authorList>
    </citation>
    <scope>NUCLEOTIDE SEQUENCE [LARGE SCALE GENOMIC DNA]</scope>
    <source>
        <tissue evidence="9">Leaves</tissue>
    </source>
</reference>
<comment type="caution">
    <text evidence="7">Lacks conserved residue(s) required for the propagation of feature annotation.</text>
</comment>
<keyword evidence="5 7" id="KW-0472">Membrane</keyword>
<accession>A0A6A1UJ94</accession>
<dbReference type="GO" id="GO:0032588">
    <property type="term" value="C:trans-Golgi network membrane"/>
    <property type="evidence" value="ECO:0007669"/>
    <property type="project" value="TreeGrafter"/>
</dbReference>
<comment type="function">
    <text evidence="1 7">Probably involved in membrane trafficking.</text>
</comment>
<keyword evidence="4 7" id="KW-1133">Transmembrane helix</keyword>
<proteinExistence type="inferred from homology"/>
<keyword evidence="7" id="KW-1003">Cell membrane</keyword>
<protein>
    <recommendedName>
        <fullName evidence="7">Secretory carrier-associated membrane protein</fullName>
        <shortName evidence="7">Secretory carrier membrane protein</shortName>
    </recommendedName>
</protein>
<dbReference type="AlphaFoldDB" id="A0A6A1UJ94"/>
<dbReference type="InterPro" id="IPR007273">
    <property type="entry name" value="SCAMP"/>
</dbReference>
<evidence type="ECO:0000256" key="4">
    <source>
        <dbReference type="ARBA" id="ARBA00022989"/>
    </source>
</evidence>
<evidence type="ECO:0000256" key="1">
    <source>
        <dbReference type="ARBA" id="ARBA00004003"/>
    </source>
</evidence>
<dbReference type="PANTHER" id="PTHR10687:SF75">
    <property type="entry name" value="SECRETORY CARRIER-ASSOCIATED MEMBRANE PROTEIN 5"/>
    <property type="match status" value="1"/>
</dbReference>
<dbReference type="GO" id="GO:0015031">
    <property type="term" value="P:protein transport"/>
    <property type="evidence" value="ECO:0007669"/>
    <property type="project" value="InterPro"/>
</dbReference>
<organism evidence="9 10">
    <name type="scientific">Morella rubra</name>
    <name type="common">Chinese bayberry</name>
    <dbReference type="NCBI Taxonomy" id="262757"/>
    <lineage>
        <taxon>Eukaryota</taxon>
        <taxon>Viridiplantae</taxon>
        <taxon>Streptophyta</taxon>
        <taxon>Embryophyta</taxon>
        <taxon>Tracheophyta</taxon>
        <taxon>Spermatophyta</taxon>
        <taxon>Magnoliopsida</taxon>
        <taxon>eudicotyledons</taxon>
        <taxon>Gunneridae</taxon>
        <taxon>Pentapetalae</taxon>
        <taxon>rosids</taxon>
        <taxon>fabids</taxon>
        <taxon>Fagales</taxon>
        <taxon>Myricaceae</taxon>
        <taxon>Morella</taxon>
    </lineage>
</organism>
<dbReference type="Pfam" id="PF04144">
    <property type="entry name" value="SCAMP"/>
    <property type="match status" value="1"/>
</dbReference>
<dbReference type="GO" id="GO:0030658">
    <property type="term" value="C:transport vesicle membrane"/>
    <property type="evidence" value="ECO:0007669"/>
    <property type="project" value="UniProtKB-SubCell"/>
</dbReference>
<comment type="caution">
    <text evidence="9">The sequence shown here is derived from an EMBL/GenBank/DDBJ whole genome shotgun (WGS) entry which is preliminary data.</text>
</comment>
<feature type="region of interest" description="Disordered" evidence="8">
    <location>
        <begin position="1"/>
        <end position="31"/>
    </location>
</feature>
<dbReference type="GO" id="GO:0055038">
    <property type="term" value="C:recycling endosome membrane"/>
    <property type="evidence" value="ECO:0007669"/>
    <property type="project" value="TreeGrafter"/>
</dbReference>
<evidence type="ECO:0000256" key="7">
    <source>
        <dbReference type="RuleBase" id="RU363122"/>
    </source>
</evidence>
<evidence type="ECO:0000256" key="2">
    <source>
        <dbReference type="ARBA" id="ARBA00010482"/>
    </source>
</evidence>
<evidence type="ECO:0000313" key="9">
    <source>
        <dbReference type="EMBL" id="KAB1199867.1"/>
    </source>
</evidence>
<feature type="compositionally biased region" description="Basic and acidic residues" evidence="8">
    <location>
        <begin position="1"/>
        <end position="10"/>
    </location>
</feature>
<evidence type="ECO:0000313" key="10">
    <source>
        <dbReference type="Proteomes" id="UP000516437"/>
    </source>
</evidence>
<evidence type="ECO:0000256" key="3">
    <source>
        <dbReference type="ARBA" id="ARBA00022692"/>
    </source>
</evidence>
<sequence>MAGRYEKNPFDEEDEVNPFSNPTANARLSPLPPERAGFYGHDATTDIPIDTATGGRGFKDLQKKEKELQAREAELRSGSRSGSVPYMECLGCYYSVDSGRRKESAMNFGWYFLFYSVHIVFCVIAAVAPPIFFQGKSFTGILSAIDVVGNHSLAGIFYFIGFGLFCIETLVSIWVLQQVYMYFRGSGRAAEMRQEAARGVMRAAI</sequence>
<dbReference type="GO" id="GO:0005886">
    <property type="term" value="C:plasma membrane"/>
    <property type="evidence" value="ECO:0007669"/>
    <property type="project" value="UniProtKB-SubCell"/>
</dbReference>
<feature type="transmembrane region" description="Helical" evidence="7">
    <location>
        <begin position="153"/>
        <end position="176"/>
    </location>
</feature>
<evidence type="ECO:0000256" key="6">
    <source>
        <dbReference type="ARBA" id="ARBA00023329"/>
    </source>
</evidence>
<keyword evidence="6 7" id="KW-0968">Cytoplasmic vesicle</keyword>
<dbReference type="EMBL" id="RXIC02000409">
    <property type="protein sequence ID" value="KAB1199867.1"/>
    <property type="molecule type" value="Genomic_DNA"/>
</dbReference>
<keyword evidence="3 7" id="KW-0812">Transmembrane</keyword>